<dbReference type="RefSeq" id="WP_115543665.1">
    <property type="nucleotide sequence ID" value="NZ_NXLQ01000028.1"/>
</dbReference>
<keyword evidence="1" id="KW-0812">Transmembrane</keyword>
<dbReference type="Proteomes" id="UP000256379">
    <property type="component" value="Unassembled WGS sequence"/>
</dbReference>
<dbReference type="AlphaFoldDB" id="A0A3D8ICI6"/>
<evidence type="ECO:0008006" key="4">
    <source>
        <dbReference type="Google" id="ProtNLM"/>
    </source>
</evidence>
<evidence type="ECO:0000313" key="2">
    <source>
        <dbReference type="EMBL" id="RDU62828.1"/>
    </source>
</evidence>
<accession>A0A3D8ICI6</accession>
<organism evidence="2 3">
    <name type="scientific">Helicobacter didelphidarum</name>
    <dbReference type="NCBI Taxonomy" id="2040648"/>
    <lineage>
        <taxon>Bacteria</taxon>
        <taxon>Pseudomonadati</taxon>
        <taxon>Campylobacterota</taxon>
        <taxon>Epsilonproteobacteria</taxon>
        <taxon>Campylobacterales</taxon>
        <taxon>Helicobacteraceae</taxon>
        <taxon>Helicobacter</taxon>
    </lineage>
</organism>
<evidence type="ECO:0000256" key="1">
    <source>
        <dbReference type="SAM" id="Phobius"/>
    </source>
</evidence>
<keyword evidence="1" id="KW-0472">Membrane</keyword>
<protein>
    <recommendedName>
        <fullName evidence="4">Phage tail tape measure protein</fullName>
    </recommendedName>
</protein>
<proteinExistence type="predicted"/>
<feature type="transmembrane region" description="Helical" evidence="1">
    <location>
        <begin position="340"/>
        <end position="357"/>
    </location>
</feature>
<name>A0A3D8ICI6_9HELI</name>
<dbReference type="EMBL" id="NXLQ01000028">
    <property type="protein sequence ID" value="RDU62828.1"/>
    <property type="molecule type" value="Genomic_DNA"/>
</dbReference>
<keyword evidence="3" id="KW-1185">Reference proteome</keyword>
<feature type="transmembrane region" description="Helical" evidence="1">
    <location>
        <begin position="249"/>
        <end position="268"/>
    </location>
</feature>
<comment type="caution">
    <text evidence="2">The sequence shown here is derived from an EMBL/GenBank/DDBJ whole genome shotgun (WGS) entry which is preliminary data.</text>
</comment>
<keyword evidence="1" id="KW-1133">Transmembrane helix</keyword>
<feature type="transmembrane region" description="Helical" evidence="1">
    <location>
        <begin position="280"/>
        <end position="303"/>
    </location>
</feature>
<evidence type="ECO:0000313" key="3">
    <source>
        <dbReference type="Proteomes" id="UP000256379"/>
    </source>
</evidence>
<sequence>MQILKELAIKFTAITKPLQQALNNVGRDLESVNSKIAKVAGGLGLAYGAQALLSNLVKAGSELQRFSDLTGISASETQTLGEVLEKFGGNTQSAQTNLQAMQKAMYEASQGGDALINFQKKFGKGIDLQGGQITDIRKAILQFAESFKGLSKQQAIAKARAEGFTDDFVLALQEGGSALADMLDNQAKLNLTTAEDAKTMRNFSNVIADLRQILMKVAMMIAKVVLPPLQFMAKAFTKFFTFIQGNKRIVLSVLMAIVGVLVVVKKGLLAIAIANMKAWLPFYALGALILGVAVIIEDIWGYLNGAESITGKLVKKYEWLDTTIKAIAKVFSVVWDIVKGIWAIISPIVFDIIIIAVKQIASIFTGIFDIVQSIFNFFRNPNMDSFLNIINTIGDSIKNTLMIPVNTLMGYIDNIKSKLVNLLPSWAQKLLGSEANSSDVITNSNSNFTTTINNNNPQVRANITQNISSATPQELAQGTSDLMVGQLRTAVVNGSSGGY</sequence>
<gene>
    <name evidence="2" type="ORF">CQA53_08965</name>
</gene>
<reference evidence="2 3" key="1">
    <citation type="submission" date="2018-04" db="EMBL/GenBank/DDBJ databases">
        <title>Novel Campyloabacter and Helicobacter Species and Strains.</title>
        <authorList>
            <person name="Mannion A.J."/>
            <person name="Shen Z."/>
            <person name="Fox J.G."/>
        </authorList>
    </citation>
    <scope>NUCLEOTIDE SEQUENCE [LARGE SCALE GENOMIC DNA]</scope>
    <source>
        <strain evidence="2 3">MIT 17-337</strain>
    </source>
</reference>